<dbReference type="KEGG" id="tpsc:RBB77_21465"/>
<evidence type="ECO:0000313" key="1">
    <source>
        <dbReference type="EMBL" id="XCB32959.1"/>
    </source>
</evidence>
<dbReference type="AlphaFoldDB" id="A0AAU7ZPT0"/>
<dbReference type="EMBL" id="CP132942">
    <property type="protein sequence ID" value="XCB32959.1"/>
    <property type="molecule type" value="Genomic_DNA"/>
</dbReference>
<gene>
    <name evidence="1" type="ORF">RBB77_21465</name>
</gene>
<organism evidence="1">
    <name type="scientific">Tunturiibacter psychrotolerans</name>
    <dbReference type="NCBI Taxonomy" id="3069686"/>
    <lineage>
        <taxon>Bacteria</taxon>
        <taxon>Pseudomonadati</taxon>
        <taxon>Acidobacteriota</taxon>
        <taxon>Terriglobia</taxon>
        <taxon>Terriglobales</taxon>
        <taxon>Acidobacteriaceae</taxon>
        <taxon>Tunturiibacter</taxon>
    </lineage>
</organism>
<reference evidence="1" key="2">
    <citation type="journal article" date="2024" name="Environ. Microbiol.">
        <title>Genome analysis and description of Tunturibacter gen. nov. expands the diversity of Terriglobia in tundra soils.</title>
        <authorList>
            <person name="Messyasz A."/>
            <person name="Mannisto M.K."/>
            <person name="Kerkhof L.J."/>
            <person name="Haggblom M.M."/>
        </authorList>
    </citation>
    <scope>NUCLEOTIDE SEQUENCE</scope>
    <source>
        <strain evidence="1">X5P6</strain>
    </source>
</reference>
<accession>A0AAU7ZPT0</accession>
<sequence length="262" mass="27679">MNAFKWVLIDSTKGAATQDGSKLTPAVLNHIAEAVQDQVKQEFAAEWGAQATIRAGANANDIQPGEWVYGFVPILPDAPGASAYHDINSKGVPFSLCAVTTCGSLLGPTGVSVDASHEILETAGDEGANQFANDNKGSLHALEMCDAVEVQTYGKTCKDGTVVQVSNWLLRAWFAPGTAGPYDYMSSAKIAGAVAPPGPLQTAPGHGGNYQIISKWGGEKQVTAAASHIVGTRRKGNDPNWSSRAGRRLKEIERMDQIARAM</sequence>
<proteinExistence type="predicted"/>
<protein>
    <submittedName>
        <fullName evidence="1">Uncharacterized protein</fullName>
    </submittedName>
</protein>
<reference evidence="1" key="1">
    <citation type="submission" date="2023-08" db="EMBL/GenBank/DDBJ databases">
        <authorList>
            <person name="Messyasz A."/>
            <person name="Mannisto M.K."/>
            <person name="Kerkhof L.J."/>
            <person name="Haggblom M."/>
        </authorList>
    </citation>
    <scope>NUCLEOTIDE SEQUENCE</scope>
    <source>
        <strain evidence="1">X5P6</strain>
    </source>
</reference>
<dbReference type="RefSeq" id="WP_353063800.1">
    <property type="nucleotide sequence ID" value="NZ_CP132942.1"/>
</dbReference>
<name>A0AAU7ZPT0_9BACT</name>